<reference evidence="1" key="1">
    <citation type="submission" date="2021-02" db="EMBL/GenBank/DDBJ databases">
        <authorList>
            <person name="Nowell W R."/>
        </authorList>
    </citation>
    <scope>NUCLEOTIDE SEQUENCE</scope>
</reference>
<dbReference type="Proteomes" id="UP000682733">
    <property type="component" value="Unassembled WGS sequence"/>
</dbReference>
<accession>A0A8S2FMM4</accession>
<dbReference type="EMBL" id="CAJOBA010055856">
    <property type="protein sequence ID" value="CAF4287134.1"/>
    <property type="molecule type" value="Genomic_DNA"/>
</dbReference>
<dbReference type="EMBL" id="CAJNOK010033856">
    <property type="protein sequence ID" value="CAF1498381.1"/>
    <property type="molecule type" value="Genomic_DNA"/>
</dbReference>
<dbReference type="Proteomes" id="UP000677228">
    <property type="component" value="Unassembled WGS sequence"/>
</dbReference>
<sequence length="90" mass="9753">MARPASGVYDQRVQPTPVGTVAVPEWSLDETVASKYAALFPHVSSRGKELLHILVHGAANLPMVEGRMPRSYVTVQSIQTMATQEIGGTY</sequence>
<proteinExistence type="predicted"/>
<protein>
    <submittedName>
        <fullName evidence="1">Uncharacterized protein</fullName>
    </submittedName>
</protein>
<name>A0A8S2FMM4_9BILA</name>
<evidence type="ECO:0000313" key="2">
    <source>
        <dbReference type="EMBL" id="CAF4287134.1"/>
    </source>
</evidence>
<organism evidence="1 3">
    <name type="scientific">Didymodactylos carnosus</name>
    <dbReference type="NCBI Taxonomy" id="1234261"/>
    <lineage>
        <taxon>Eukaryota</taxon>
        <taxon>Metazoa</taxon>
        <taxon>Spiralia</taxon>
        <taxon>Gnathifera</taxon>
        <taxon>Rotifera</taxon>
        <taxon>Eurotatoria</taxon>
        <taxon>Bdelloidea</taxon>
        <taxon>Philodinida</taxon>
        <taxon>Philodinidae</taxon>
        <taxon>Didymodactylos</taxon>
    </lineage>
</organism>
<dbReference type="AlphaFoldDB" id="A0A8S2FMM4"/>
<gene>
    <name evidence="1" type="ORF">OVA965_LOCUS36823</name>
    <name evidence="2" type="ORF">TMI583_LOCUS37856</name>
</gene>
<evidence type="ECO:0000313" key="3">
    <source>
        <dbReference type="Proteomes" id="UP000677228"/>
    </source>
</evidence>
<comment type="caution">
    <text evidence="1">The sequence shown here is derived from an EMBL/GenBank/DDBJ whole genome shotgun (WGS) entry which is preliminary data.</text>
</comment>
<evidence type="ECO:0000313" key="1">
    <source>
        <dbReference type="EMBL" id="CAF1498381.1"/>
    </source>
</evidence>